<gene>
    <name evidence="2" type="ORF">Talka_02264</name>
</gene>
<name>A0A554W3W7_9BURK</name>
<dbReference type="Proteomes" id="UP000315736">
    <property type="component" value="Unassembled WGS sequence"/>
</dbReference>
<protein>
    <recommendedName>
        <fullName evidence="4">DUF3108 domain-containing protein</fullName>
    </recommendedName>
</protein>
<dbReference type="Pfam" id="PF11306">
    <property type="entry name" value="DUF3108"/>
    <property type="match status" value="1"/>
</dbReference>
<evidence type="ECO:0008006" key="4">
    <source>
        <dbReference type="Google" id="ProtNLM"/>
    </source>
</evidence>
<dbReference type="EMBL" id="VJNB01000017">
    <property type="protein sequence ID" value="TSE18280.1"/>
    <property type="molecule type" value="Genomic_DNA"/>
</dbReference>
<dbReference type="InterPro" id="IPR021457">
    <property type="entry name" value="DUF3108"/>
</dbReference>
<keyword evidence="3" id="KW-1185">Reference proteome</keyword>
<evidence type="ECO:0000313" key="3">
    <source>
        <dbReference type="Proteomes" id="UP000315736"/>
    </source>
</evidence>
<evidence type="ECO:0000313" key="2">
    <source>
        <dbReference type="EMBL" id="TSE18280.1"/>
    </source>
</evidence>
<feature type="region of interest" description="Disordered" evidence="1">
    <location>
        <begin position="1"/>
        <end position="61"/>
    </location>
</feature>
<evidence type="ECO:0000256" key="1">
    <source>
        <dbReference type="SAM" id="MobiDB-lite"/>
    </source>
</evidence>
<comment type="caution">
    <text evidence="2">The sequence shown here is derived from an EMBL/GenBank/DDBJ whole genome shotgun (WGS) entry which is preliminary data.</text>
</comment>
<accession>A0A554W3W7</accession>
<reference evidence="2 3" key="1">
    <citation type="submission" date="2019-07" db="EMBL/GenBank/DDBJ databases">
        <title>Tepidimonas alkaliphilus YIM 72238 draft genome.</title>
        <authorList>
            <person name="Da Costa M.S."/>
            <person name="Froufe H.J.C."/>
            <person name="Egas C."/>
            <person name="Albuquerque L."/>
        </authorList>
    </citation>
    <scope>NUCLEOTIDE SEQUENCE [LARGE SCALE GENOMIC DNA]</scope>
    <source>
        <strain evidence="2 3">YIM 72238</strain>
    </source>
</reference>
<organism evidence="2 3">
    <name type="scientific">Tepidimonas alkaliphilus</name>
    <dbReference type="NCBI Taxonomy" id="2588942"/>
    <lineage>
        <taxon>Bacteria</taxon>
        <taxon>Pseudomonadati</taxon>
        <taxon>Pseudomonadota</taxon>
        <taxon>Betaproteobacteria</taxon>
        <taxon>Burkholderiales</taxon>
        <taxon>Tepidimonas</taxon>
    </lineage>
</organism>
<sequence>MNPVEPDPAAGAPRAASPPDNAIEPLSSAAFAAHPPSAPADPEPTAPIEAPPEPHAPPWPASATLHYEVEAQSRGLSHQARASLRWRAEADLYELELSVRALWLQRSQTSQGQMGPRGLRPLAFVDRGRRERQLTMEWHENGHGRAVRSEDGAAFALPPLTQDRLSLFAHLGLQLLRTEVTSGQRWSVSVAGFNAASMWTFEAVQRETLPLPSGPTPAWRLQRLDSGDPELTLWYAPELAGPLPVRVRLREPNGTVIDQSVRDVKIEPRS</sequence>
<dbReference type="AlphaFoldDB" id="A0A554W3W7"/>
<proteinExistence type="predicted"/>
<feature type="compositionally biased region" description="Pro residues" evidence="1">
    <location>
        <begin position="36"/>
        <end position="60"/>
    </location>
</feature>
<feature type="compositionally biased region" description="Low complexity" evidence="1">
    <location>
        <begin position="7"/>
        <end position="35"/>
    </location>
</feature>